<dbReference type="AlphaFoldDB" id="A0A803KVD8"/>
<proteinExistence type="predicted"/>
<dbReference type="InterPro" id="IPR055411">
    <property type="entry name" value="LRR_FXL15/At3g58940/PEG3-like"/>
</dbReference>
<keyword evidence="3" id="KW-1185">Reference proteome</keyword>
<dbReference type="EnsemblPlants" id="AUR62002996-RA">
    <property type="protein sequence ID" value="AUR62002996-RA:cds"/>
    <property type="gene ID" value="AUR62002996"/>
</dbReference>
<dbReference type="PANTHER" id="PTHR31639:SF312">
    <property type="entry name" value="CYCLIN-LIKE F-BOX"/>
    <property type="match status" value="1"/>
</dbReference>
<evidence type="ECO:0000313" key="2">
    <source>
        <dbReference type="EnsemblPlants" id="AUR62002996-RA:cds"/>
    </source>
</evidence>
<dbReference type="OMA" id="RILLHHY"/>
<dbReference type="InterPro" id="IPR006566">
    <property type="entry name" value="FBD"/>
</dbReference>
<dbReference type="Gramene" id="AUR62002996-RA">
    <property type="protein sequence ID" value="AUR62002996-RA:cds"/>
    <property type="gene ID" value="AUR62002996"/>
</dbReference>
<reference evidence="2" key="1">
    <citation type="journal article" date="2017" name="Nature">
        <title>The genome of Chenopodium quinoa.</title>
        <authorList>
            <person name="Jarvis D.E."/>
            <person name="Ho Y.S."/>
            <person name="Lightfoot D.J."/>
            <person name="Schmoeckel S.M."/>
            <person name="Li B."/>
            <person name="Borm T.J.A."/>
            <person name="Ohyanagi H."/>
            <person name="Mineta K."/>
            <person name="Michell C.T."/>
            <person name="Saber N."/>
            <person name="Kharbatia N.M."/>
            <person name="Rupper R.R."/>
            <person name="Sharp A.R."/>
            <person name="Dally N."/>
            <person name="Boughton B.A."/>
            <person name="Woo Y.H."/>
            <person name="Gao G."/>
            <person name="Schijlen E.G.W.M."/>
            <person name="Guo X."/>
            <person name="Momin A.A."/>
            <person name="Negrao S."/>
            <person name="Al-Babili S."/>
            <person name="Gehring C."/>
            <person name="Roessner U."/>
            <person name="Jung C."/>
            <person name="Murphy K."/>
            <person name="Arold S.T."/>
            <person name="Gojobori T."/>
            <person name="van der Linden C.G."/>
            <person name="van Loo E.N."/>
            <person name="Jellen E.N."/>
            <person name="Maughan P.J."/>
            <person name="Tester M."/>
        </authorList>
    </citation>
    <scope>NUCLEOTIDE SEQUENCE [LARGE SCALE GENOMIC DNA]</scope>
    <source>
        <strain evidence="2">cv. PI 614886</strain>
    </source>
</reference>
<dbReference type="Proteomes" id="UP000596660">
    <property type="component" value="Unplaced"/>
</dbReference>
<evidence type="ECO:0000259" key="1">
    <source>
        <dbReference type="SMART" id="SM00579"/>
    </source>
</evidence>
<reference evidence="2" key="2">
    <citation type="submission" date="2021-03" db="UniProtKB">
        <authorList>
            <consortium name="EnsemblPlants"/>
        </authorList>
    </citation>
    <scope>IDENTIFICATION</scope>
</reference>
<protein>
    <recommendedName>
        <fullName evidence="1">FBD domain-containing protein</fullName>
    </recommendedName>
</protein>
<dbReference type="SMART" id="SM00579">
    <property type="entry name" value="FBD"/>
    <property type="match status" value="1"/>
</dbReference>
<dbReference type="Pfam" id="PF24758">
    <property type="entry name" value="LRR_At5g56370"/>
    <property type="match status" value="1"/>
</dbReference>
<dbReference type="PANTHER" id="PTHR31639">
    <property type="entry name" value="F-BOX PROTEIN-LIKE"/>
    <property type="match status" value="1"/>
</dbReference>
<accession>A0A803KVD8</accession>
<evidence type="ECO:0000313" key="3">
    <source>
        <dbReference type="Proteomes" id="UP000596660"/>
    </source>
</evidence>
<name>A0A803KVD8_CHEQI</name>
<organism evidence="2 3">
    <name type="scientific">Chenopodium quinoa</name>
    <name type="common">Quinoa</name>
    <dbReference type="NCBI Taxonomy" id="63459"/>
    <lineage>
        <taxon>Eukaryota</taxon>
        <taxon>Viridiplantae</taxon>
        <taxon>Streptophyta</taxon>
        <taxon>Embryophyta</taxon>
        <taxon>Tracheophyta</taxon>
        <taxon>Spermatophyta</taxon>
        <taxon>Magnoliopsida</taxon>
        <taxon>eudicotyledons</taxon>
        <taxon>Gunneridae</taxon>
        <taxon>Pentapetalae</taxon>
        <taxon>Caryophyllales</taxon>
        <taxon>Chenopodiaceae</taxon>
        <taxon>Chenopodioideae</taxon>
        <taxon>Atripliceae</taxon>
        <taxon>Chenopodium</taxon>
    </lineage>
</organism>
<sequence>MSILSRYWRYKWVMLPHITLDQKFFEYVLKRFINRISEASQAYSDIISNILLRHIGRIDKFVLFMPSWFPLKADLSQWLQFVSRHGIKEFALVNNNHSLSPKLPSCLYSFETLTQLTLYNCHDLNLPPTFKGFPHLKFMELEVHNKYLKLCIKMLGLTICAPELQELVLKGIICSLSLKATRNIKSIAVDAVLLNVAGLKSSMRELFGCLLSCQMLVLDKIFWLPWATSCEICSLKKSVQNKGNFTLPCLKHVEFVFKASVELELIKLLLACSPALEVMTIVLSETLSAEEKLEIAKELMRYGRASPNAEIILKP</sequence>
<feature type="domain" description="FBD" evidence="1">
    <location>
        <begin position="244"/>
        <end position="314"/>
    </location>
</feature>